<feature type="region of interest" description="Disordered" evidence="1">
    <location>
        <begin position="1"/>
        <end position="23"/>
    </location>
</feature>
<gene>
    <name evidence="3" type="ORF">C5Y93_07325</name>
</gene>
<feature type="compositionally biased region" description="Basic and acidic residues" evidence="1">
    <location>
        <begin position="7"/>
        <end position="19"/>
    </location>
</feature>
<keyword evidence="2" id="KW-0812">Transmembrane</keyword>
<comment type="caution">
    <text evidence="3">The sequence shown here is derived from an EMBL/GenBank/DDBJ whole genome shotgun (WGS) entry which is preliminary data.</text>
</comment>
<keyword evidence="2" id="KW-1133">Transmembrane helix</keyword>
<feature type="transmembrane region" description="Helical" evidence="2">
    <location>
        <begin position="153"/>
        <end position="174"/>
    </location>
</feature>
<feature type="transmembrane region" description="Helical" evidence="2">
    <location>
        <begin position="42"/>
        <end position="59"/>
    </location>
</feature>
<protein>
    <submittedName>
        <fullName evidence="3">Uncharacterized protein</fullName>
    </submittedName>
</protein>
<evidence type="ECO:0000256" key="1">
    <source>
        <dbReference type="SAM" id="MobiDB-lite"/>
    </source>
</evidence>
<feature type="transmembrane region" description="Helical" evidence="2">
    <location>
        <begin position="115"/>
        <end position="133"/>
    </location>
</feature>
<organism evidence="3 4">
    <name type="scientific">Blastopirellula marina</name>
    <dbReference type="NCBI Taxonomy" id="124"/>
    <lineage>
        <taxon>Bacteria</taxon>
        <taxon>Pseudomonadati</taxon>
        <taxon>Planctomycetota</taxon>
        <taxon>Planctomycetia</taxon>
        <taxon>Pirellulales</taxon>
        <taxon>Pirellulaceae</taxon>
        <taxon>Blastopirellula</taxon>
    </lineage>
</organism>
<dbReference type="Proteomes" id="UP000237819">
    <property type="component" value="Unassembled WGS sequence"/>
</dbReference>
<feature type="transmembrane region" description="Helical" evidence="2">
    <location>
        <begin position="91"/>
        <end position="109"/>
    </location>
</feature>
<feature type="transmembrane region" description="Helical" evidence="2">
    <location>
        <begin position="65"/>
        <end position="84"/>
    </location>
</feature>
<sequence>MAAMPDLDEKPTPPDDHDANWAPAGEQPITVQTTPWAVRFTLLRLIVAITLAPLPFVFFGGRQELATWLFVFAGATLAGVVLLVRAADLPRINFGVGAMLLTVIPAALVLDGFHFFGLAFLMTLVAVPCLFFAHNKYPYYRLSDLRPRNDAILCDRVFETGGVVYLMLNVVAWRQFDYLLQRNHEIVWPAIVTLIVFIALVPFNIALWGKCGTKATLDERPMLGFIFEWALVGIPLLALCLLPRTIWRWW</sequence>
<dbReference type="AlphaFoldDB" id="A0A2S8GRA2"/>
<dbReference type="RefSeq" id="WP_105334752.1">
    <property type="nucleotide sequence ID" value="NZ_PUHZ01000007.1"/>
</dbReference>
<feature type="transmembrane region" description="Helical" evidence="2">
    <location>
        <begin position="186"/>
        <end position="209"/>
    </location>
</feature>
<evidence type="ECO:0000313" key="3">
    <source>
        <dbReference type="EMBL" id="PQO46953.1"/>
    </source>
</evidence>
<accession>A0A2S8GRA2</accession>
<keyword evidence="2" id="KW-0472">Membrane</keyword>
<evidence type="ECO:0000313" key="4">
    <source>
        <dbReference type="Proteomes" id="UP000237819"/>
    </source>
</evidence>
<feature type="transmembrane region" description="Helical" evidence="2">
    <location>
        <begin position="221"/>
        <end position="247"/>
    </location>
</feature>
<name>A0A2S8GRA2_9BACT</name>
<proteinExistence type="predicted"/>
<reference evidence="3 4" key="1">
    <citation type="submission" date="2018-02" db="EMBL/GenBank/DDBJ databases">
        <title>Comparative genomes isolates from brazilian mangrove.</title>
        <authorList>
            <person name="Araujo J.E."/>
            <person name="Taketani R.G."/>
            <person name="Silva M.C.P."/>
            <person name="Loureco M.V."/>
            <person name="Andreote F.D."/>
        </authorList>
    </citation>
    <scope>NUCLEOTIDE SEQUENCE [LARGE SCALE GENOMIC DNA]</scope>
    <source>
        <strain evidence="3 4">Nap-Phe MGV</strain>
    </source>
</reference>
<dbReference type="EMBL" id="PUHZ01000007">
    <property type="protein sequence ID" value="PQO46953.1"/>
    <property type="molecule type" value="Genomic_DNA"/>
</dbReference>
<dbReference type="OrthoDB" id="301648at2"/>
<evidence type="ECO:0000256" key="2">
    <source>
        <dbReference type="SAM" id="Phobius"/>
    </source>
</evidence>